<dbReference type="EMBL" id="JALJOQ010000004">
    <property type="protein sequence ID" value="KAK9813611.1"/>
    <property type="molecule type" value="Genomic_DNA"/>
</dbReference>
<protein>
    <recommendedName>
        <fullName evidence="2">MRN complex-interacting protein N-terminal domain-containing protein</fullName>
    </recommendedName>
</protein>
<evidence type="ECO:0000313" key="4">
    <source>
        <dbReference type="Proteomes" id="UP001465755"/>
    </source>
</evidence>
<accession>A0AAW1PJA0</accession>
<name>A0AAW1PJA0_9CHLO</name>
<keyword evidence="4" id="KW-1185">Reference proteome</keyword>
<dbReference type="PANTHER" id="PTHR15863">
    <property type="entry name" value="MRN COMPLEX-INTERACTING PROTEIN"/>
    <property type="match status" value="1"/>
</dbReference>
<evidence type="ECO:0000259" key="2">
    <source>
        <dbReference type="Pfam" id="PF15749"/>
    </source>
</evidence>
<comment type="caution">
    <text evidence="3">The sequence shown here is derived from an EMBL/GenBank/DDBJ whole genome shotgun (WGS) entry which is preliminary data.</text>
</comment>
<feature type="compositionally biased region" description="Basic and acidic residues" evidence="1">
    <location>
        <begin position="128"/>
        <end position="140"/>
    </location>
</feature>
<reference evidence="3 4" key="1">
    <citation type="journal article" date="2024" name="Nat. Commun.">
        <title>Phylogenomics reveals the evolutionary origins of lichenization in chlorophyte algae.</title>
        <authorList>
            <person name="Puginier C."/>
            <person name="Libourel C."/>
            <person name="Otte J."/>
            <person name="Skaloud P."/>
            <person name="Haon M."/>
            <person name="Grisel S."/>
            <person name="Petersen M."/>
            <person name="Berrin J.G."/>
            <person name="Delaux P.M."/>
            <person name="Dal Grande F."/>
            <person name="Keller J."/>
        </authorList>
    </citation>
    <scope>NUCLEOTIDE SEQUENCE [LARGE SCALE GENOMIC DNA]</scope>
    <source>
        <strain evidence="3 4">SAG 2036</strain>
    </source>
</reference>
<organism evidence="3 4">
    <name type="scientific">Symbiochloris irregularis</name>
    <dbReference type="NCBI Taxonomy" id="706552"/>
    <lineage>
        <taxon>Eukaryota</taxon>
        <taxon>Viridiplantae</taxon>
        <taxon>Chlorophyta</taxon>
        <taxon>core chlorophytes</taxon>
        <taxon>Trebouxiophyceae</taxon>
        <taxon>Trebouxiales</taxon>
        <taxon>Trebouxiaceae</taxon>
        <taxon>Symbiochloris</taxon>
    </lineage>
</organism>
<dbReference type="AlphaFoldDB" id="A0AAW1PJA0"/>
<proteinExistence type="predicted"/>
<dbReference type="Proteomes" id="UP001465755">
    <property type="component" value="Unassembled WGS sequence"/>
</dbReference>
<evidence type="ECO:0000256" key="1">
    <source>
        <dbReference type="SAM" id="MobiDB-lite"/>
    </source>
</evidence>
<dbReference type="GO" id="GO:0007095">
    <property type="term" value="P:mitotic G2 DNA damage checkpoint signaling"/>
    <property type="evidence" value="ECO:0007669"/>
    <property type="project" value="TreeGrafter"/>
</dbReference>
<feature type="region of interest" description="Disordered" evidence="1">
    <location>
        <begin position="99"/>
        <end position="197"/>
    </location>
</feature>
<sequence length="197" mass="22290">MPQYQAVRCYSCETFQVQQIKKVDKFNCSLCGEKQSVKLVYATNPKASEVRAVVRQLNSERGKVAEERQAPAAHIVFSSEPQLMDITDKWQDFLEAPSQPVEQVDDQDDCSGFVTSLPEGQTKRRRVQSQERSRNTKQETARSVQPAKHQAVAGWASERQTERVQRTFPWAGPAASAPPDTSIGQKMPPRYDMSRNM</sequence>
<dbReference type="InterPro" id="IPR049472">
    <property type="entry name" value="MRNIP_N"/>
</dbReference>
<evidence type="ECO:0000313" key="3">
    <source>
        <dbReference type="EMBL" id="KAK9813611.1"/>
    </source>
</evidence>
<dbReference type="InterPro" id="IPR032739">
    <property type="entry name" value="MRNIP"/>
</dbReference>
<dbReference type="Pfam" id="PF15749">
    <property type="entry name" value="MRNIP"/>
    <property type="match status" value="1"/>
</dbReference>
<dbReference type="GO" id="GO:0003682">
    <property type="term" value="F:chromatin binding"/>
    <property type="evidence" value="ECO:0007669"/>
    <property type="project" value="TreeGrafter"/>
</dbReference>
<dbReference type="PANTHER" id="PTHR15863:SF2">
    <property type="entry name" value="MRN COMPLEX-INTERACTING PROTEIN"/>
    <property type="match status" value="1"/>
</dbReference>
<dbReference type="GO" id="GO:0005634">
    <property type="term" value="C:nucleus"/>
    <property type="evidence" value="ECO:0007669"/>
    <property type="project" value="TreeGrafter"/>
</dbReference>
<gene>
    <name evidence="3" type="ORF">WJX73_010551</name>
</gene>
<feature type="domain" description="MRN complex-interacting protein N-terminal" evidence="2">
    <location>
        <begin position="7"/>
        <end position="69"/>
    </location>
</feature>